<accession>A0A2A2D435</accession>
<protein>
    <submittedName>
        <fullName evidence="1">Uncharacterized protein</fullName>
    </submittedName>
</protein>
<dbReference type="Proteomes" id="UP000218944">
    <property type="component" value="Unassembled WGS sequence"/>
</dbReference>
<comment type="caution">
    <text evidence="1">The sequence shown here is derived from an EMBL/GenBank/DDBJ whole genome shotgun (WGS) entry which is preliminary data.</text>
</comment>
<evidence type="ECO:0000313" key="1">
    <source>
        <dbReference type="EMBL" id="PAU46217.1"/>
    </source>
</evidence>
<dbReference type="RefSeq" id="WP_095583276.1">
    <property type="nucleotide sequence ID" value="NZ_JAJQQS010000019.1"/>
</dbReference>
<reference evidence="1 2" key="1">
    <citation type="submission" date="2017-08" db="EMBL/GenBank/DDBJ databases">
        <title>Genome sequence of Streptomyces albireticuli NRRL B-1670.</title>
        <authorList>
            <person name="Graham D.E."/>
            <person name="Mahan K.M."/>
            <person name="Klingeman D.M."/>
            <person name="Hettich R.L."/>
            <person name="Parry R.J."/>
            <person name="Spain J.C."/>
        </authorList>
    </citation>
    <scope>NUCLEOTIDE SEQUENCE [LARGE SCALE GENOMIC DNA]</scope>
    <source>
        <strain evidence="1 2">NRRL B-1670</strain>
    </source>
</reference>
<gene>
    <name evidence="1" type="ORF">CK936_25275</name>
</gene>
<proteinExistence type="predicted"/>
<evidence type="ECO:0000313" key="2">
    <source>
        <dbReference type="Proteomes" id="UP000218944"/>
    </source>
</evidence>
<name>A0A2A2D435_9ACTN</name>
<dbReference type="AlphaFoldDB" id="A0A2A2D435"/>
<organism evidence="1 2">
    <name type="scientific">Streptomyces albireticuli</name>
    <dbReference type="NCBI Taxonomy" id="1940"/>
    <lineage>
        <taxon>Bacteria</taxon>
        <taxon>Bacillati</taxon>
        <taxon>Actinomycetota</taxon>
        <taxon>Actinomycetes</taxon>
        <taxon>Kitasatosporales</taxon>
        <taxon>Streptomycetaceae</taxon>
        <taxon>Streptomyces</taxon>
    </lineage>
</organism>
<dbReference type="EMBL" id="NSJV01000480">
    <property type="protein sequence ID" value="PAU46217.1"/>
    <property type="molecule type" value="Genomic_DNA"/>
</dbReference>
<keyword evidence="2" id="KW-1185">Reference proteome</keyword>
<sequence length="97" mass="10605">MDYKKLDAPLTLRIESVDDRESRVIPVIVRLADAPSDEQLAVLRGAGVSTASAEHRTVSADLSRQDVERLSDEPWVAMLSLAMPRFPMGSARRGGLS</sequence>